<comment type="caution">
    <text evidence="2">The sequence shown here is derived from an EMBL/GenBank/DDBJ whole genome shotgun (WGS) entry which is preliminary data.</text>
</comment>
<gene>
    <name evidence="2" type="ORF">EYF80_024643</name>
</gene>
<evidence type="ECO:0000256" key="1">
    <source>
        <dbReference type="SAM" id="Phobius"/>
    </source>
</evidence>
<keyword evidence="3" id="KW-1185">Reference proteome</keyword>
<evidence type="ECO:0000313" key="3">
    <source>
        <dbReference type="Proteomes" id="UP000314294"/>
    </source>
</evidence>
<sequence>MPYLSQFVRDSRDDLHPELNFNALRTHANLHFSEKCNLSYPLSQSPYKENTSCLSPAMFLAIIAPLRSKDAHGIANSVESSAAGEEAPELKKLGVTKKKLLAVRILGARAGRLRHGCLLCLLVFLKRLIDRHLYLNPHLLLIIIILVLIILLLLIVFFFFLLLLLFLCTVS</sequence>
<proteinExistence type="predicted"/>
<feature type="transmembrane region" description="Helical" evidence="1">
    <location>
        <begin position="141"/>
        <end position="167"/>
    </location>
</feature>
<dbReference type="EMBL" id="SRLO01000240">
    <property type="protein sequence ID" value="TNN65134.1"/>
    <property type="molecule type" value="Genomic_DNA"/>
</dbReference>
<organism evidence="2 3">
    <name type="scientific">Liparis tanakae</name>
    <name type="common">Tanaka's snailfish</name>
    <dbReference type="NCBI Taxonomy" id="230148"/>
    <lineage>
        <taxon>Eukaryota</taxon>
        <taxon>Metazoa</taxon>
        <taxon>Chordata</taxon>
        <taxon>Craniata</taxon>
        <taxon>Vertebrata</taxon>
        <taxon>Euteleostomi</taxon>
        <taxon>Actinopterygii</taxon>
        <taxon>Neopterygii</taxon>
        <taxon>Teleostei</taxon>
        <taxon>Neoteleostei</taxon>
        <taxon>Acanthomorphata</taxon>
        <taxon>Eupercaria</taxon>
        <taxon>Perciformes</taxon>
        <taxon>Cottioidei</taxon>
        <taxon>Cottales</taxon>
        <taxon>Liparidae</taxon>
        <taxon>Liparis</taxon>
    </lineage>
</organism>
<keyword evidence="1" id="KW-0812">Transmembrane</keyword>
<keyword evidence="1" id="KW-1133">Transmembrane helix</keyword>
<reference evidence="2 3" key="1">
    <citation type="submission" date="2019-03" db="EMBL/GenBank/DDBJ databases">
        <title>First draft genome of Liparis tanakae, snailfish: a comprehensive survey of snailfish specific genes.</title>
        <authorList>
            <person name="Kim W."/>
            <person name="Song I."/>
            <person name="Jeong J.-H."/>
            <person name="Kim D."/>
            <person name="Kim S."/>
            <person name="Ryu S."/>
            <person name="Song J.Y."/>
            <person name="Lee S.K."/>
        </authorList>
    </citation>
    <scope>NUCLEOTIDE SEQUENCE [LARGE SCALE GENOMIC DNA]</scope>
    <source>
        <tissue evidence="2">Muscle</tissue>
    </source>
</reference>
<protein>
    <submittedName>
        <fullName evidence="2">Uncharacterized protein</fullName>
    </submittedName>
</protein>
<evidence type="ECO:0000313" key="2">
    <source>
        <dbReference type="EMBL" id="TNN65134.1"/>
    </source>
</evidence>
<name>A0A4Z2HJM4_9TELE</name>
<dbReference type="AlphaFoldDB" id="A0A4Z2HJM4"/>
<keyword evidence="1" id="KW-0472">Membrane</keyword>
<dbReference type="Proteomes" id="UP000314294">
    <property type="component" value="Unassembled WGS sequence"/>
</dbReference>
<accession>A0A4Z2HJM4</accession>